<evidence type="ECO:0000313" key="3">
    <source>
        <dbReference type="Proteomes" id="UP001557484"/>
    </source>
</evidence>
<dbReference type="CDD" id="cd00077">
    <property type="entry name" value="HDc"/>
    <property type="match status" value="1"/>
</dbReference>
<dbReference type="Gene3D" id="1.10.3210.10">
    <property type="entry name" value="Hypothetical protein af1432"/>
    <property type="match status" value="1"/>
</dbReference>
<proteinExistence type="predicted"/>
<protein>
    <submittedName>
        <fullName evidence="2">HDOD domain-containing protein</fullName>
    </submittedName>
</protein>
<name>A0ABV3TUR1_9GAMM</name>
<dbReference type="SUPFAM" id="SSF109604">
    <property type="entry name" value="HD-domain/PDEase-like"/>
    <property type="match status" value="1"/>
</dbReference>
<dbReference type="InterPro" id="IPR003607">
    <property type="entry name" value="HD/PDEase_dom"/>
</dbReference>
<sequence>MPNARELVVDTTSLISFPDVAIALNTAISKGDNSGKQVSDIIERDPALTAAVLRISNSAAMNTGVEINTVSRAVSRLGYRQINELVLGIEVAKSFNNLTNDLITIEDFWQHSLLCASIAKRIAKLCKGIDAGAAFTAGLLHDIGQLIIFSRLAEESEEFLSKSILEFDGLTTYRCEKEVLGYDHTNVGLELAINWKLPQSLQECLYAHHEPNKLVPTPDLVMVIHIANSLAVLAELESTTLEDAPEIQENAWLQLKISKDSIPELLHGIQDEVADLLKIFIPS</sequence>
<dbReference type="PANTHER" id="PTHR33525:SF3">
    <property type="entry name" value="RIBONUCLEASE Y"/>
    <property type="match status" value="1"/>
</dbReference>
<reference evidence="2 3" key="1">
    <citation type="journal article" date="2011" name="Int. J. Syst. Evol. Microbiol.">
        <title>Zhongshania antarctica gen. nov., sp. nov. and Zhongshania guokunii sp. nov., gammaproteobacteria respectively isolated from coastal attached (fast) ice and surface seawater of the Antarctic.</title>
        <authorList>
            <person name="Li H.J."/>
            <person name="Zhang X.Y."/>
            <person name="Chen C.X."/>
            <person name="Zhang Y.J."/>
            <person name="Gao Z.M."/>
            <person name="Yu Y."/>
            <person name="Chen X.L."/>
            <person name="Chen B."/>
            <person name="Zhang Y.Z."/>
        </authorList>
    </citation>
    <scope>NUCLEOTIDE SEQUENCE [LARGE SCALE GENOMIC DNA]</scope>
    <source>
        <strain evidence="2 3">R06B22</strain>
    </source>
</reference>
<dbReference type="PROSITE" id="PS51833">
    <property type="entry name" value="HDOD"/>
    <property type="match status" value="1"/>
</dbReference>
<dbReference type="InterPro" id="IPR052340">
    <property type="entry name" value="RNase_Y/CdgJ"/>
</dbReference>
<dbReference type="Pfam" id="PF08668">
    <property type="entry name" value="HDOD"/>
    <property type="match status" value="1"/>
</dbReference>
<dbReference type="Proteomes" id="UP001557484">
    <property type="component" value="Unassembled WGS sequence"/>
</dbReference>
<dbReference type="NCBIfam" id="TIGR00277">
    <property type="entry name" value="HDIG"/>
    <property type="match status" value="1"/>
</dbReference>
<evidence type="ECO:0000313" key="2">
    <source>
        <dbReference type="EMBL" id="MEX1665361.1"/>
    </source>
</evidence>
<gene>
    <name evidence="2" type="ORF">AB4875_07655</name>
</gene>
<organism evidence="2 3">
    <name type="scientific">Zhongshania arctica</name>
    <dbReference type="NCBI Taxonomy" id="3238302"/>
    <lineage>
        <taxon>Bacteria</taxon>
        <taxon>Pseudomonadati</taxon>
        <taxon>Pseudomonadota</taxon>
        <taxon>Gammaproteobacteria</taxon>
        <taxon>Cellvibrionales</taxon>
        <taxon>Spongiibacteraceae</taxon>
        <taxon>Zhongshania</taxon>
    </lineage>
</organism>
<dbReference type="InterPro" id="IPR013976">
    <property type="entry name" value="HDOD"/>
</dbReference>
<dbReference type="PANTHER" id="PTHR33525">
    <property type="match status" value="1"/>
</dbReference>
<accession>A0ABV3TUR1</accession>
<comment type="caution">
    <text evidence="2">The sequence shown here is derived from an EMBL/GenBank/DDBJ whole genome shotgun (WGS) entry which is preliminary data.</text>
</comment>
<keyword evidence="3" id="KW-1185">Reference proteome</keyword>
<dbReference type="RefSeq" id="WP_368375465.1">
    <property type="nucleotide sequence ID" value="NZ_JBFRYB010000001.1"/>
</dbReference>
<evidence type="ECO:0000259" key="1">
    <source>
        <dbReference type="PROSITE" id="PS51833"/>
    </source>
</evidence>
<dbReference type="InterPro" id="IPR006675">
    <property type="entry name" value="HDIG_dom"/>
</dbReference>
<dbReference type="SMART" id="SM00471">
    <property type="entry name" value="HDc"/>
    <property type="match status" value="1"/>
</dbReference>
<feature type="domain" description="HDOD" evidence="1">
    <location>
        <begin position="14"/>
        <end position="211"/>
    </location>
</feature>
<dbReference type="EMBL" id="JBFRYB010000001">
    <property type="protein sequence ID" value="MEX1665361.1"/>
    <property type="molecule type" value="Genomic_DNA"/>
</dbReference>